<accession>A0A5J4WGQ0</accession>
<name>A0A5J4WGQ0_9EUKA</name>
<reference evidence="1 2" key="1">
    <citation type="submission" date="2019-03" db="EMBL/GenBank/DDBJ databases">
        <title>Single cell metagenomics reveals metabolic interactions within the superorganism composed of flagellate Streblomastix strix and complex community of Bacteroidetes bacteria on its surface.</title>
        <authorList>
            <person name="Treitli S.C."/>
            <person name="Kolisko M."/>
            <person name="Husnik F."/>
            <person name="Keeling P."/>
            <person name="Hampl V."/>
        </authorList>
    </citation>
    <scope>NUCLEOTIDE SEQUENCE [LARGE SCALE GENOMIC DNA]</scope>
    <source>
        <strain evidence="1">ST1C</strain>
    </source>
</reference>
<sequence>MSKSKKQIKDMKKELSEEDKLRLQSIDQALRNLSTPQQETKQEEIIIEDKPTRHYNKNKYNEVERETTQVQTEEVVKNNYLAHPNQTVLKLVIDKIWRTVTSRKQIDDFILNGDNSIKFWALIIQEKEDDIEIVLEEPILYAFSYLTKKYEKKDLVKVIDVLIKN</sequence>
<feature type="non-terminal residue" evidence="1">
    <location>
        <position position="165"/>
    </location>
</feature>
<proteinExistence type="predicted"/>
<evidence type="ECO:0000313" key="1">
    <source>
        <dbReference type="EMBL" id="KAA6393722.1"/>
    </source>
</evidence>
<dbReference type="EMBL" id="SNRW01002157">
    <property type="protein sequence ID" value="KAA6393722.1"/>
    <property type="molecule type" value="Genomic_DNA"/>
</dbReference>
<dbReference type="Proteomes" id="UP000324800">
    <property type="component" value="Unassembled WGS sequence"/>
</dbReference>
<protein>
    <submittedName>
        <fullName evidence="1">Uncharacterized protein</fullName>
    </submittedName>
</protein>
<gene>
    <name evidence="1" type="ORF">EZS28_010745</name>
</gene>
<evidence type="ECO:0000313" key="2">
    <source>
        <dbReference type="Proteomes" id="UP000324800"/>
    </source>
</evidence>
<comment type="caution">
    <text evidence="1">The sequence shown here is derived from an EMBL/GenBank/DDBJ whole genome shotgun (WGS) entry which is preliminary data.</text>
</comment>
<dbReference type="AlphaFoldDB" id="A0A5J4WGQ0"/>
<organism evidence="1 2">
    <name type="scientific">Streblomastix strix</name>
    <dbReference type="NCBI Taxonomy" id="222440"/>
    <lineage>
        <taxon>Eukaryota</taxon>
        <taxon>Metamonada</taxon>
        <taxon>Preaxostyla</taxon>
        <taxon>Oxymonadida</taxon>
        <taxon>Streblomastigidae</taxon>
        <taxon>Streblomastix</taxon>
    </lineage>
</organism>